<dbReference type="InterPro" id="IPR000412">
    <property type="entry name" value="ABC_2_transport"/>
</dbReference>
<feature type="transmembrane region" description="Helical" evidence="5">
    <location>
        <begin position="21"/>
        <end position="39"/>
    </location>
</feature>
<evidence type="ECO:0000259" key="6">
    <source>
        <dbReference type="Pfam" id="PF01061"/>
    </source>
</evidence>
<gene>
    <name evidence="7" type="ORF">GTP08_02835</name>
</gene>
<protein>
    <submittedName>
        <fullName evidence="7">ABC transporter permease</fullName>
    </submittedName>
</protein>
<comment type="caution">
    <text evidence="7">The sequence shown here is derived from an EMBL/GenBank/DDBJ whole genome shotgun (WGS) entry which is preliminary data.</text>
</comment>
<evidence type="ECO:0000256" key="3">
    <source>
        <dbReference type="ARBA" id="ARBA00022989"/>
    </source>
</evidence>
<dbReference type="InterPro" id="IPR051784">
    <property type="entry name" value="Nod_factor_ABC_transporter"/>
</dbReference>
<reference evidence="7 8" key="1">
    <citation type="submission" date="2019-12" db="EMBL/GenBank/DDBJ databases">
        <title>Draft Genome Sequences of L. lactis strains MS22333, MS22334, MS22336, and MS22337, Isolated from Spontaneous Fermented Camel Milk in Ethiopia.</title>
        <authorList>
            <person name="Bragason E."/>
            <person name="Hansen E.B."/>
            <person name="Guya M.E."/>
            <person name="Berhe T."/>
        </authorList>
    </citation>
    <scope>NUCLEOTIDE SEQUENCE [LARGE SCALE GENOMIC DNA]</scope>
    <source>
        <strain evidence="7 8">MS22336</strain>
    </source>
</reference>
<dbReference type="PANTHER" id="PTHR43229">
    <property type="entry name" value="NODULATION PROTEIN J"/>
    <property type="match status" value="1"/>
</dbReference>
<dbReference type="EMBL" id="WWDJ01000016">
    <property type="protein sequence ID" value="NEX54650.1"/>
    <property type="molecule type" value="Genomic_DNA"/>
</dbReference>
<keyword evidence="4 5" id="KW-0472">Membrane</keyword>
<sequence>MKFLKYFTFELRLRYRNPSQIFFVFIFPLFLMFAFSSSFGKSIPHYIENNIASILLYSVLSASLTSLSVQIADYQSGKIYQLFVQRGIKKLFYIIAQIVSFMIIIFCSTLVILVVAHYAYDYEFPKLSLLILFYLKLYLYSIPFCLLAMIIGLLAKNTATASAIAMPLMFLSFFFSGMMIPLAQLSGGIRKIADNFFLTQLLSDLNHTLTYNYTVVPNWSRISLSVGLICLLALLVYRRKAYIL</sequence>
<evidence type="ECO:0000256" key="5">
    <source>
        <dbReference type="SAM" id="Phobius"/>
    </source>
</evidence>
<keyword evidence="3 5" id="KW-1133">Transmembrane helix</keyword>
<feature type="transmembrane region" description="Helical" evidence="5">
    <location>
        <begin position="91"/>
        <end position="119"/>
    </location>
</feature>
<proteinExistence type="predicted"/>
<comment type="subcellular location">
    <subcellularLocation>
        <location evidence="1">Membrane</location>
        <topology evidence="1">Multi-pass membrane protein</topology>
    </subcellularLocation>
</comment>
<feature type="domain" description="ABC-2 type transporter transmembrane" evidence="6">
    <location>
        <begin position="9"/>
        <end position="196"/>
    </location>
</feature>
<dbReference type="GO" id="GO:0043190">
    <property type="term" value="C:ATP-binding cassette (ABC) transporter complex"/>
    <property type="evidence" value="ECO:0007669"/>
    <property type="project" value="InterPro"/>
</dbReference>
<dbReference type="PIRSF" id="PIRSF006648">
    <property type="entry name" value="DrrB"/>
    <property type="match status" value="1"/>
</dbReference>
<dbReference type="AlphaFoldDB" id="A0A6M0M5A2"/>
<evidence type="ECO:0000256" key="2">
    <source>
        <dbReference type="ARBA" id="ARBA00022692"/>
    </source>
</evidence>
<organism evidence="7 8">
    <name type="scientific">Lactococcus lactis</name>
    <dbReference type="NCBI Taxonomy" id="1358"/>
    <lineage>
        <taxon>Bacteria</taxon>
        <taxon>Bacillati</taxon>
        <taxon>Bacillota</taxon>
        <taxon>Bacilli</taxon>
        <taxon>Lactobacillales</taxon>
        <taxon>Streptococcaceae</taxon>
        <taxon>Lactococcus</taxon>
    </lineage>
</organism>
<evidence type="ECO:0000313" key="7">
    <source>
        <dbReference type="EMBL" id="NEX54650.1"/>
    </source>
</evidence>
<name>A0A6M0M5A2_9LACT</name>
<feature type="transmembrane region" description="Helical" evidence="5">
    <location>
        <begin position="161"/>
        <end position="180"/>
    </location>
</feature>
<dbReference type="Pfam" id="PF01061">
    <property type="entry name" value="ABC2_membrane"/>
    <property type="match status" value="1"/>
</dbReference>
<evidence type="ECO:0000256" key="4">
    <source>
        <dbReference type="ARBA" id="ARBA00023136"/>
    </source>
</evidence>
<evidence type="ECO:0000313" key="8">
    <source>
        <dbReference type="Proteomes" id="UP000477402"/>
    </source>
</evidence>
<evidence type="ECO:0000256" key="1">
    <source>
        <dbReference type="ARBA" id="ARBA00004141"/>
    </source>
</evidence>
<dbReference type="PANTHER" id="PTHR43229:SF2">
    <property type="entry name" value="NODULATION PROTEIN J"/>
    <property type="match status" value="1"/>
</dbReference>
<feature type="transmembrane region" description="Helical" evidence="5">
    <location>
        <begin position="219"/>
        <end position="237"/>
    </location>
</feature>
<feature type="transmembrane region" description="Helical" evidence="5">
    <location>
        <begin position="131"/>
        <end position="154"/>
    </location>
</feature>
<feature type="transmembrane region" description="Helical" evidence="5">
    <location>
        <begin position="51"/>
        <end position="71"/>
    </location>
</feature>
<dbReference type="RefSeq" id="WP_163656770.1">
    <property type="nucleotide sequence ID" value="NZ_WWDH01000032.1"/>
</dbReference>
<accession>A0A6M0M5A2</accession>
<dbReference type="GO" id="GO:0140359">
    <property type="term" value="F:ABC-type transporter activity"/>
    <property type="evidence" value="ECO:0007669"/>
    <property type="project" value="InterPro"/>
</dbReference>
<dbReference type="Proteomes" id="UP000477402">
    <property type="component" value="Unassembled WGS sequence"/>
</dbReference>
<keyword evidence="2 5" id="KW-0812">Transmembrane</keyword>
<dbReference type="InterPro" id="IPR013525">
    <property type="entry name" value="ABC2_TM"/>
</dbReference>